<dbReference type="OrthoDB" id="9813814at2"/>
<dbReference type="NCBIfam" id="TIGR00492">
    <property type="entry name" value="alr"/>
    <property type="match status" value="1"/>
</dbReference>
<protein>
    <recommendedName>
        <fullName evidence="5">Alanine racemase</fullName>
        <ecNumber evidence="5">5.1.1.1</ecNumber>
    </recommendedName>
</protein>
<evidence type="ECO:0000256" key="6">
    <source>
        <dbReference type="PIRSR" id="PIRSR600821-50"/>
    </source>
</evidence>
<dbReference type="InterPro" id="IPR020622">
    <property type="entry name" value="Ala_racemase_pyridoxalP-BS"/>
</dbReference>
<dbReference type="GO" id="GO:0005829">
    <property type="term" value="C:cytosol"/>
    <property type="evidence" value="ECO:0007669"/>
    <property type="project" value="TreeGrafter"/>
</dbReference>
<dbReference type="InterPro" id="IPR000821">
    <property type="entry name" value="Ala_racemase"/>
</dbReference>
<dbReference type="PANTHER" id="PTHR30511">
    <property type="entry name" value="ALANINE RACEMASE"/>
    <property type="match status" value="1"/>
</dbReference>
<dbReference type="UniPathway" id="UPA00042">
    <property type="reaction ID" value="UER00497"/>
</dbReference>
<dbReference type="CDD" id="cd00430">
    <property type="entry name" value="PLPDE_III_AR"/>
    <property type="match status" value="1"/>
</dbReference>
<dbReference type="GO" id="GO:0009252">
    <property type="term" value="P:peptidoglycan biosynthetic process"/>
    <property type="evidence" value="ECO:0007669"/>
    <property type="project" value="TreeGrafter"/>
</dbReference>
<dbReference type="SUPFAM" id="SSF50621">
    <property type="entry name" value="Alanine racemase C-terminal domain-like"/>
    <property type="match status" value="1"/>
</dbReference>
<dbReference type="Pfam" id="PF00842">
    <property type="entry name" value="Ala_racemase_C"/>
    <property type="match status" value="1"/>
</dbReference>
<dbReference type="Pfam" id="PF01168">
    <property type="entry name" value="Ala_racemase_N"/>
    <property type="match status" value="1"/>
</dbReference>
<dbReference type="SUPFAM" id="SSF51419">
    <property type="entry name" value="PLP-binding barrel"/>
    <property type="match status" value="1"/>
</dbReference>
<dbReference type="Gene3D" id="3.20.20.10">
    <property type="entry name" value="Alanine racemase"/>
    <property type="match status" value="1"/>
</dbReference>
<comment type="catalytic activity">
    <reaction evidence="1 5">
        <text>L-alanine = D-alanine</text>
        <dbReference type="Rhea" id="RHEA:20249"/>
        <dbReference type="ChEBI" id="CHEBI:57416"/>
        <dbReference type="ChEBI" id="CHEBI:57972"/>
        <dbReference type="EC" id="5.1.1.1"/>
    </reaction>
</comment>
<feature type="active site" description="Proton acceptor; specific for L-alanine" evidence="5">
    <location>
        <position position="268"/>
    </location>
</feature>
<comment type="cofactor">
    <cofactor evidence="2 5 6">
        <name>pyridoxal 5'-phosphate</name>
        <dbReference type="ChEBI" id="CHEBI:597326"/>
    </cofactor>
</comment>
<comment type="similarity">
    <text evidence="5">Belongs to the alanine racemase family.</text>
</comment>
<feature type="binding site" evidence="5 7">
    <location>
        <position position="316"/>
    </location>
    <ligand>
        <name>substrate</name>
    </ligand>
</feature>
<keyword evidence="4 5" id="KW-0413">Isomerase</keyword>
<dbReference type="InterPro" id="IPR011079">
    <property type="entry name" value="Ala_racemase_C"/>
</dbReference>
<sequence length="389" mass="42780">METKIGRDTVVVVDLDAIAHNVREFRRHLGPDVKIMAVVKANAYGHGAVQVAKTALEAGAEYLAVAFEDEGIELRRAGIEAPVLVLGLTPDHAVAEALKAGLTLTVYHHESLQTIEREAARLGIRARVHVKLDTGMGRLGLFPDEAVAFVKRALELKSVEVEGIFTHYATSDQADKEYALYQERRFAEVLNRLEKEGISIPLPHIANSGGAIDLSDHAYRMARVGISLYGYYPSDQVNRTAVNLRPALTLKTRIADLKQPPAGTGVSYGKTYISDGDEWIAAVPVGYADGVNRHLSNRGFALVRGRRVPIVGRVCMDQLMLNVTNAMPVEIGDEVVLYGEQYGECITVDEVAKLLGTISYEVVSTLSHRIPRVYRKEGEVVEIVNRLRF</sequence>
<organism evidence="9 10">
    <name type="scientific">Thermoactinomyces daqus</name>
    <dbReference type="NCBI Taxonomy" id="1329516"/>
    <lineage>
        <taxon>Bacteria</taxon>
        <taxon>Bacillati</taxon>
        <taxon>Bacillota</taxon>
        <taxon>Bacilli</taxon>
        <taxon>Bacillales</taxon>
        <taxon>Thermoactinomycetaceae</taxon>
        <taxon>Thermoactinomyces</taxon>
    </lineage>
</organism>
<evidence type="ECO:0000259" key="8">
    <source>
        <dbReference type="SMART" id="SM01005"/>
    </source>
</evidence>
<accession>A0A7W1XCI6</accession>
<evidence type="ECO:0000256" key="4">
    <source>
        <dbReference type="ARBA" id="ARBA00023235"/>
    </source>
</evidence>
<name>A0A7W1XCI6_9BACL</name>
<dbReference type="SMART" id="SM01005">
    <property type="entry name" value="Ala_racemase_C"/>
    <property type="match status" value="1"/>
</dbReference>
<feature type="domain" description="Alanine racemase C-terminal" evidence="8">
    <location>
        <begin position="247"/>
        <end position="375"/>
    </location>
</feature>
<keyword evidence="10" id="KW-1185">Reference proteome</keyword>
<dbReference type="EMBL" id="JACEIP010000029">
    <property type="protein sequence ID" value="MBA4544135.1"/>
    <property type="molecule type" value="Genomic_DNA"/>
</dbReference>
<dbReference type="PROSITE" id="PS00395">
    <property type="entry name" value="ALANINE_RACEMASE"/>
    <property type="match status" value="1"/>
</dbReference>
<dbReference type="FunFam" id="2.40.37.10:FF:000006">
    <property type="entry name" value="Alanine racemase"/>
    <property type="match status" value="1"/>
</dbReference>
<evidence type="ECO:0000256" key="7">
    <source>
        <dbReference type="PIRSR" id="PIRSR600821-52"/>
    </source>
</evidence>
<dbReference type="InterPro" id="IPR009006">
    <property type="entry name" value="Ala_racemase/Decarboxylase_C"/>
</dbReference>
<keyword evidence="3 5" id="KW-0663">Pyridoxal phosphate</keyword>
<proteinExistence type="inferred from homology"/>
<dbReference type="EC" id="5.1.1.1" evidence="5"/>
<comment type="caution">
    <text evidence="9">The sequence shown here is derived from an EMBL/GenBank/DDBJ whole genome shotgun (WGS) entry which is preliminary data.</text>
</comment>
<dbReference type="RefSeq" id="WP_033101997.1">
    <property type="nucleotide sequence ID" value="NZ_JACEIP010000029.1"/>
</dbReference>
<comment type="pathway">
    <text evidence="5">Amino-acid biosynthesis; D-alanine biosynthesis; D-alanine from L-alanine: step 1/1.</text>
</comment>
<evidence type="ECO:0000256" key="3">
    <source>
        <dbReference type="ARBA" id="ARBA00022898"/>
    </source>
</evidence>
<dbReference type="GO" id="GO:0030170">
    <property type="term" value="F:pyridoxal phosphate binding"/>
    <property type="evidence" value="ECO:0007669"/>
    <property type="project" value="UniProtKB-UniRule"/>
</dbReference>
<evidence type="ECO:0000313" key="9">
    <source>
        <dbReference type="EMBL" id="MBA4544135.1"/>
    </source>
</evidence>
<dbReference type="AlphaFoldDB" id="A0A7W1XCI6"/>
<dbReference type="FunFam" id="3.20.20.10:FF:000002">
    <property type="entry name" value="Alanine racemase"/>
    <property type="match status" value="1"/>
</dbReference>
<dbReference type="InterPro" id="IPR001608">
    <property type="entry name" value="Ala_racemase_N"/>
</dbReference>
<dbReference type="PANTHER" id="PTHR30511:SF0">
    <property type="entry name" value="ALANINE RACEMASE, CATABOLIC-RELATED"/>
    <property type="match status" value="1"/>
</dbReference>
<dbReference type="GO" id="GO:0030632">
    <property type="term" value="P:D-alanine biosynthetic process"/>
    <property type="evidence" value="ECO:0007669"/>
    <property type="project" value="UniProtKB-UniRule"/>
</dbReference>
<feature type="modified residue" description="N6-(pyridoxal phosphate)lysine" evidence="5 6">
    <location>
        <position position="40"/>
    </location>
</feature>
<dbReference type="GO" id="GO:0008784">
    <property type="term" value="F:alanine racemase activity"/>
    <property type="evidence" value="ECO:0007669"/>
    <property type="project" value="UniProtKB-UniRule"/>
</dbReference>
<gene>
    <name evidence="9" type="ORF">H1164_14780</name>
</gene>
<reference evidence="9 10" key="1">
    <citation type="submission" date="2020-07" db="EMBL/GenBank/DDBJ databases">
        <authorList>
            <person name="Feng H."/>
        </authorList>
    </citation>
    <scope>NUCLEOTIDE SEQUENCE [LARGE SCALE GENOMIC DNA]</scope>
    <source>
        <strain evidence="10">s-11</strain>
    </source>
</reference>
<dbReference type="PRINTS" id="PR00992">
    <property type="entry name" value="ALARACEMASE"/>
</dbReference>
<dbReference type="Proteomes" id="UP000530514">
    <property type="component" value="Unassembled WGS sequence"/>
</dbReference>
<evidence type="ECO:0000256" key="1">
    <source>
        <dbReference type="ARBA" id="ARBA00000316"/>
    </source>
</evidence>
<evidence type="ECO:0000256" key="2">
    <source>
        <dbReference type="ARBA" id="ARBA00001933"/>
    </source>
</evidence>
<feature type="binding site" evidence="5 7">
    <location>
        <position position="138"/>
    </location>
    <ligand>
        <name>substrate</name>
    </ligand>
</feature>
<dbReference type="HAMAP" id="MF_01201">
    <property type="entry name" value="Ala_racemase"/>
    <property type="match status" value="1"/>
</dbReference>
<dbReference type="Gene3D" id="2.40.37.10">
    <property type="entry name" value="Lyase, Ornithine Decarboxylase, Chain A, domain 1"/>
    <property type="match status" value="1"/>
</dbReference>
<comment type="function">
    <text evidence="5">Catalyzes the interconversion of L-alanine and D-alanine. May also act on other amino acids.</text>
</comment>
<dbReference type="InterPro" id="IPR029066">
    <property type="entry name" value="PLP-binding_barrel"/>
</dbReference>
<evidence type="ECO:0000313" key="10">
    <source>
        <dbReference type="Proteomes" id="UP000530514"/>
    </source>
</evidence>
<feature type="active site" description="Proton acceptor; specific for D-alanine" evidence="5">
    <location>
        <position position="40"/>
    </location>
</feature>
<evidence type="ECO:0000256" key="5">
    <source>
        <dbReference type="HAMAP-Rule" id="MF_01201"/>
    </source>
</evidence>